<feature type="domain" description="No apical meristem-associated C-terminal" evidence="2">
    <location>
        <begin position="138"/>
        <end position="279"/>
    </location>
</feature>
<feature type="compositionally biased region" description="Polar residues" evidence="1">
    <location>
        <begin position="184"/>
        <end position="212"/>
    </location>
</feature>
<protein>
    <recommendedName>
        <fullName evidence="2">No apical meristem-associated C-terminal domain-containing protein</fullName>
    </recommendedName>
</protein>
<evidence type="ECO:0000259" key="2">
    <source>
        <dbReference type="Pfam" id="PF14303"/>
    </source>
</evidence>
<dbReference type="GeneID" id="13542672"/>
<dbReference type="Pfam" id="PF14303">
    <property type="entry name" value="NAM-associated"/>
    <property type="match status" value="1"/>
</dbReference>
<dbReference type="VEuPathDB" id="FungiDB:PGTG_20976"/>
<feature type="compositionally biased region" description="Polar residues" evidence="1">
    <location>
        <begin position="25"/>
        <end position="36"/>
    </location>
</feature>
<dbReference type="OrthoDB" id="2507429at2759"/>
<dbReference type="Proteomes" id="UP000008783">
    <property type="component" value="Unassembled WGS sequence"/>
</dbReference>
<evidence type="ECO:0000313" key="3">
    <source>
        <dbReference type="EMBL" id="EHS64514.1"/>
    </source>
</evidence>
<keyword evidence="4" id="KW-1185">Reference proteome</keyword>
<evidence type="ECO:0000256" key="1">
    <source>
        <dbReference type="SAM" id="MobiDB-lite"/>
    </source>
</evidence>
<organism evidence="3 4">
    <name type="scientific">Puccinia graminis f. sp. tritici (strain CRL 75-36-700-3 / race SCCL)</name>
    <name type="common">Black stem rust fungus</name>
    <dbReference type="NCBI Taxonomy" id="418459"/>
    <lineage>
        <taxon>Eukaryota</taxon>
        <taxon>Fungi</taxon>
        <taxon>Dikarya</taxon>
        <taxon>Basidiomycota</taxon>
        <taxon>Pucciniomycotina</taxon>
        <taxon>Pucciniomycetes</taxon>
        <taxon>Pucciniales</taxon>
        <taxon>Pucciniaceae</taxon>
        <taxon>Puccinia</taxon>
    </lineage>
</organism>
<dbReference type="KEGG" id="pgr:PGTG_20976"/>
<dbReference type="PANTHER" id="PTHR45125:SF3">
    <property type="entry name" value="NO-APICAL-MERISTEM-ASSOCIATED CARBOXY-TERMINAL DOMAIN PROTEIN"/>
    <property type="match status" value="1"/>
</dbReference>
<dbReference type="InParanoid" id="H6QPZ1"/>
<dbReference type="HOGENOM" id="CLU_012390_7_2_1"/>
<dbReference type="AlphaFoldDB" id="H6QPZ1"/>
<accession>H6QPZ1</accession>
<sequence length="299" mass="33254">MKHRRVVEIITINNSNDPEDNNENKQSGQKKTSNYSEQEDVELCRAWVQISEDPVVGTNQEGSTFWVRIEKLYREATPNSPSRPVGSIKSRWALLQKSINKFRGCVVQVESFNASGTSAEDQLNRALRLFTEDQKCSFKHLRCYNLLVRSPKWNQYIRDNERKAAAAKRKRAVTPTPVAEVAPSTPSASNTRGASPGFSTPAPSTPAGSNAASERRPKPSFMIATQSKIQTEILGKDSESLKLMAESGALALEAAIMTRDLTGLDHEQREFFMLKRRDIVSALRARVTANATSAITRAE</sequence>
<dbReference type="RefSeq" id="XP_003890428.1">
    <property type="nucleotide sequence ID" value="XM_003890379.1"/>
</dbReference>
<dbReference type="EMBL" id="DS178268">
    <property type="protein sequence ID" value="EHS64514.1"/>
    <property type="molecule type" value="Genomic_DNA"/>
</dbReference>
<feature type="region of interest" description="Disordered" evidence="1">
    <location>
        <begin position="14"/>
        <end position="36"/>
    </location>
</feature>
<name>H6QPZ1_PUCGT</name>
<proteinExistence type="predicted"/>
<evidence type="ECO:0000313" key="4">
    <source>
        <dbReference type="Proteomes" id="UP000008783"/>
    </source>
</evidence>
<dbReference type="PANTHER" id="PTHR45125">
    <property type="entry name" value="F21J9.4-RELATED"/>
    <property type="match status" value="1"/>
</dbReference>
<dbReference type="InterPro" id="IPR029466">
    <property type="entry name" value="NAM-associated_C"/>
</dbReference>
<feature type="region of interest" description="Disordered" evidence="1">
    <location>
        <begin position="167"/>
        <end position="219"/>
    </location>
</feature>
<gene>
    <name evidence="3" type="ORF">PGTG_20976</name>
</gene>
<dbReference type="STRING" id="418459.H6QPZ1"/>
<reference evidence="4" key="1">
    <citation type="journal article" date="2011" name="Proc. Natl. Acad. Sci. U.S.A.">
        <title>Obligate biotrophy features unraveled by the genomic analysis of rust fungi.</title>
        <authorList>
            <person name="Duplessis S."/>
            <person name="Cuomo C.A."/>
            <person name="Lin Y.-C."/>
            <person name="Aerts A."/>
            <person name="Tisserant E."/>
            <person name="Veneault-Fourrey C."/>
            <person name="Joly D.L."/>
            <person name="Hacquard S."/>
            <person name="Amselem J."/>
            <person name="Cantarel B.L."/>
            <person name="Chiu R."/>
            <person name="Coutinho P.M."/>
            <person name="Feau N."/>
            <person name="Field M."/>
            <person name="Frey P."/>
            <person name="Gelhaye E."/>
            <person name="Goldberg J."/>
            <person name="Grabherr M.G."/>
            <person name="Kodira C.D."/>
            <person name="Kohler A."/>
            <person name="Kuees U."/>
            <person name="Lindquist E.A."/>
            <person name="Lucas S.M."/>
            <person name="Mago R."/>
            <person name="Mauceli E."/>
            <person name="Morin E."/>
            <person name="Murat C."/>
            <person name="Pangilinan J.L."/>
            <person name="Park R."/>
            <person name="Pearson M."/>
            <person name="Quesneville H."/>
            <person name="Rouhier N."/>
            <person name="Sakthikumar S."/>
            <person name="Salamov A.A."/>
            <person name="Schmutz J."/>
            <person name="Selles B."/>
            <person name="Shapiro H."/>
            <person name="Tanguay P."/>
            <person name="Tuskan G.A."/>
            <person name="Henrissat B."/>
            <person name="Van de Peer Y."/>
            <person name="Rouze P."/>
            <person name="Ellis J.G."/>
            <person name="Dodds P.N."/>
            <person name="Schein J.E."/>
            <person name="Zhong S."/>
            <person name="Hamelin R.C."/>
            <person name="Grigoriev I.V."/>
            <person name="Szabo L.J."/>
            <person name="Martin F."/>
        </authorList>
    </citation>
    <scope>NUCLEOTIDE SEQUENCE [LARGE SCALE GENOMIC DNA]</scope>
    <source>
        <strain evidence="4">CRL 75-36-700-3 / race SCCL</strain>
    </source>
</reference>